<dbReference type="GO" id="GO:0033698">
    <property type="term" value="C:Rpd3L complex"/>
    <property type="evidence" value="ECO:0007669"/>
    <property type="project" value="TreeGrafter"/>
</dbReference>
<dbReference type="GeneID" id="39581010"/>
<evidence type="ECO:0000259" key="2">
    <source>
        <dbReference type="Pfam" id="PF08595"/>
    </source>
</evidence>
<dbReference type="InterPro" id="IPR039602">
    <property type="entry name" value="Rxt2"/>
</dbReference>
<dbReference type="PANTHER" id="PTHR28232">
    <property type="entry name" value="TRANSCRIPTIONAL REGULATORY PROTEIN RXT2"/>
    <property type="match status" value="1"/>
</dbReference>
<sequence>MAAQQVLFGETVAGMKKALKRTAYESDSDNEIQHYSNRGHKLKKRALFAHQGQLVPPSGPEAYKEDVEYAGQIRTIINRNPPLLDDEGYEVDSDDDEERLQEAMASAAELNPYANIRLEQVLAPLTAATDLPTHPILSKPFTSKTLNELTDQSCNVMRKENKALWRIEHLFTKLIGDHTWVPCEMMLGPNDIELYSDDYASLSRLRNSTGSPATLSGPGVNGQVRQAGPHSATTHGSPPTHGLATEKARIEDAGDGDIYMTDAIMNGSTGAGPEAHVGEDGERDPGKIKAEKRPANGAANEPDTSRHGPNGEVPSSDDTKHPGGNEKPSSHSEAPSRQHDQGPEPTAPGGNGAAIQQDNDGSTSTVPQPGQGTSGVNATTTTTTTTNNNNSEAMSVAAEMLDELFVHPLFRPPPNAQVDRGGLSEAEAEDMRRLVALYVQKQEEICRGAHKLHEGLLKANRLRKTVLQWAKAEAHCGPNRDMSDGEDWYDKEEWGLTEDLKKGQDEEEEDTTTAPKKTRNRRHDR</sequence>
<dbReference type="EMBL" id="ML119059">
    <property type="protein sequence ID" value="ROT36631.1"/>
    <property type="molecule type" value="Genomic_DNA"/>
</dbReference>
<organism evidence="3 4">
    <name type="scientific">Sodiomyces alkalinus (strain CBS 110278 / VKM F-3762 / F11)</name>
    <name type="common">Alkaliphilic filamentous fungus</name>
    <dbReference type="NCBI Taxonomy" id="1314773"/>
    <lineage>
        <taxon>Eukaryota</taxon>
        <taxon>Fungi</taxon>
        <taxon>Dikarya</taxon>
        <taxon>Ascomycota</taxon>
        <taxon>Pezizomycotina</taxon>
        <taxon>Sordariomycetes</taxon>
        <taxon>Hypocreomycetidae</taxon>
        <taxon>Glomerellales</taxon>
        <taxon>Plectosphaerellaceae</taxon>
        <taxon>Sodiomyces</taxon>
    </lineage>
</organism>
<evidence type="ECO:0000256" key="1">
    <source>
        <dbReference type="SAM" id="MobiDB-lite"/>
    </source>
</evidence>
<proteinExistence type="predicted"/>
<evidence type="ECO:0000313" key="4">
    <source>
        <dbReference type="Proteomes" id="UP000272025"/>
    </source>
</evidence>
<accession>A0A3N2PQ42</accession>
<dbReference type="Pfam" id="PF08595">
    <property type="entry name" value="RXT2_N"/>
    <property type="match status" value="1"/>
</dbReference>
<feature type="compositionally biased region" description="Basic residues" evidence="1">
    <location>
        <begin position="516"/>
        <end position="525"/>
    </location>
</feature>
<feature type="domain" description="Transcriptional regulatory protein RXT2 N-terminal" evidence="2">
    <location>
        <begin position="36"/>
        <end position="177"/>
    </location>
</feature>
<feature type="region of interest" description="Disordered" evidence="1">
    <location>
        <begin position="210"/>
        <end position="243"/>
    </location>
</feature>
<dbReference type="Proteomes" id="UP000272025">
    <property type="component" value="Unassembled WGS sequence"/>
</dbReference>
<protein>
    <recommendedName>
        <fullName evidence="2">Transcriptional regulatory protein RXT2 N-terminal domain-containing protein</fullName>
    </recommendedName>
</protein>
<reference evidence="3 4" key="1">
    <citation type="journal article" date="2018" name="Mol. Ecol.">
        <title>The obligate alkalophilic soda-lake fungus Sodiomyces alkalinus has shifted to a protein diet.</title>
        <authorList>
            <person name="Grum-Grzhimaylo A.A."/>
            <person name="Falkoski D.L."/>
            <person name="van den Heuvel J."/>
            <person name="Valero-Jimenez C.A."/>
            <person name="Min B."/>
            <person name="Choi I.G."/>
            <person name="Lipzen A."/>
            <person name="Daum C.G."/>
            <person name="Aanen D.K."/>
            <person name="Tsang A."/>
            <person name="Henrissat B."/>
            <person name="Bilanenko E.N."/>
            <person name="de Vries R.P."/>
            <person name="van Kan J.A.L."/>
            <person name="Grigoriev I.V."/>
            <person name="Debets A.J.M."/>
        </authorList>
    </citation>
    <scope>NUCLEOTIDE SEQUENCE [LARGE SCALE GENOMIC DNA]</scope>
    <source>
        <strain evidence="3 4">F11</strain>
    </source>
</reference>
<dbReference type="RefSeq" id="XP_028464437.1">
    <property type="nucleotide sequence ID" value="XM_028612532.1"/>
</dbReference>
<keyword evidence="4" id="KW-1185">Reference proteome</keyword>
<dbReference type="AlphaFoldDB" id="A0A3N2PQ42"/>
<feature type="compositionally biased region" description="Basic and acidic residues" evidence="1">
    <location>
        <begin position="276"/>
        <end position="294"/>
    </location>
</feature>
<feature type="compositionally biased region" description="Low complexity" evidence="1">
    <location>
        <begin position="379"/>
        <end position="390"/>
    </location>
</feature>
<dbReference type="InterPro" id="IPR013904">
    <property type="entry name" value="RXT2_N"/>
</dbReference>
<feature type="region of interest" description="Disordered" evidence="1">
    <location>
        <begin position="476"/>
        <end position="525"/>
    </location>
</feature>
<feature type="region of interest" description="Disordered" evidence="1">
    <location>
        <begin position="260"/>
        <end position="390"/>
    </location>
</feature>
<dbReference type="PANTHER" id="PTHR28232:SF1">
    <property type="entry name" value="TRANSCRIPTIONAL REGULATORY PROTEIN RXT2"/>
    <property type="match status" value="1"/>
</dbReference>
<feature type="compositionally biased region" description="Polar residues" evidence="1">
    <location>
        <begin position="354"/>
        <end position="378"/>
    </location>
</feature>
<dbReference type="OrthoDB" id="2405722at2759"/>
<evidence type="ECO:0000313" key="3">
    <source>
        <dbReference type="EMBL" id="ROT36631.1"/>
    </source>
</evidence>
<feature type="compositionally biased region" description="Basic and acidic residues" evidence="1">
    <location>
        <begin position="491"/>
        <end position="504"/>
    </location>
</feature>
<feature type="compositionally biased region" description="Basic and acidic residues" evidence="1">
    <location>
        <begin position="317"/>
        <end position="342"/>
    </location>
</feature>
<dbReference type="GO" id="GO:0005829">
    <property type="term" value="C:cytosol"/>
    <property type="evidence" value="ECO:0007669"/>
    <property type="project" value="TreeGrafter"/>
</dbReference>
<dbReference type="STRING" id="1314773.A0A3N2PQ42"/>
<gene>
    <name evidence="3" type="ORF">SODALDRAFT_335732</name>
</gene>
<name>A0A3N2PQ42_SODAK</name>